<dbReference type="RefSeq" id="WP_315650655.1">
    <property type="nucleotide sequence ID" value="NZ_JAVXZY010000004.1"/>
</dbReference>
<dbReference type="Proteomes" id="UP001246372">
    <property type="component" value="Unassembled WGS sequence"/>
</dbReference>
<keyword evidence="2" id="KW-1185">Reference proteome</keyword>
<accession>A0ABU3PC04</accession>
<proteinExistence type="predicted"/>
<name>A0ABU3PC04_9BURK</name>
<dbReference type="EMBL" id="JAVXZY010000004">
    <property type="protein sequence ID" value="MDT9000105.1"/>
    <property type="molecule type" value="Genomic_DNA"/>
</dbReference>
<organism evidence="1 2">
    <name type="scientific">Roseateles aquae</name>
    <dbReference type="NCBI Taxonomy" id="3077235"/>
    <lineage>
        <taxon>Bacteria</taxon>
        <taxon>Pseudomonadati</taxon>
        <taxon>Pseudomonadota</taxon>
        <taxon>Betaproteobacteria</taxon>
        <taxon>Burkholderiales</taxon>
        <taxon>Sphaerotilaceae</taxon>
        <taxon>Roseateles</taxon>
    </lineage>
</organism>
<evidence type="ECO:0000313" key="2">
    <source>
        <dbReference type="Proteomes" id="UP001246372"/>
    </source>
</evidence>
<dbReference type="Gene3D" id="1.10.3210.10">
    <property type="entry name" value="Hypothetical protein af1432"/>
    <property type="match status" value="1"/>
</dbReference>
<comment type="caution">
    <text evidence="1">The sequence shown here is derived from an EMBL/GenBank/DDBJ whole genome shotgun (WGS) entry which is preliminary data.</text>
</comment>
<reference evidence="1" key="1">
    <citation type="submission" date="2023-09" db="EMBL/GenBank/DDBJ databases">
        <title>Paucibacter sp. APW11 Genome sequencing and assembly.</title>
        <authorList>
            <person name="Kim I."/>
        </authorList>
    </citation>
    <scope>NUCLEOTIDE SEQUENCE</scope>
    <source>
        <strain evidence="1">APW11</strain>
    </source>
</reference>
<protein>
    <recommendedName>
        <fullName evidence="3">Phosphohydrolase</fullName>
    </recommendedName>
</protein>
<evidence type="ECO:0008006" key="3">
    <source>
        <dbReference type="Google" id="ProtNLM"/>
    </source>
</evidence>
<evidence type="ECO:0000313" key="1">
    <source>
        <dbReference type="EMBL" id="MDT9000105.1"/>
    </source>
</evidence>
<gene>
    <name evidence="1" type="ORF">RQP53_12585</name>
</gene>
<sequence length="398" mass="43624">MDLIHLPPNSLRVGQVLTFSVRDAEGKLLFASGQTLQNTPQVQALIERGAYVLAHETKEYQRAQLHRMDTLMHQGASLSEIAKAEAQFKPDRAPRPVELSETAAWADLQLHAHTLLRDPARETFVQRLEQLHDSALTRLQQHPDAVLTLLIYDASQDHQNYSSRHALLCLMLADLSARQLGWPADWREALTRAALTMNLSLSAQQDRMAAQEDSPSPAQRRDLLGHGDRSAELLRQQGVISELWLGAVRLHHEAGPGPLAPRTPAEQLARLLRRIDIFGARLAPRRSRKALPGASAARAVFLDEMQQPDEAGAALIKMIGLYPPGSLVRLANGEVGIVVKRGHSATDPLVAALLGKSGAPLSSPVPRDTRLASQAIAASLAPHELRLLVNMDKLLKVI</sequence>